<name>A0A316XH17_9FLAO</name>
<proteinExistence type="predicted"/>
<dbReference type="CDD" id="cd04301">
    <property type="entry name" value="NAT_SF"/>
    <property type="match status" value="1"/>
</dbReference>
<comment type="caution">
    <text evidence="2">The sequence shown here is derived from an EMBL/GenBank/DDBJ whole genome shotgun (WGS) entry which is preliminary data.</text>
</comment>
<evidence type="ECO:0000259" key="1">
    <source>
        <dbReference type="PROSITE" id="PS51186"/>
    </source>
</evidence>
<dbReference type="Pfam" id="PF13673">
    <property type="entry name" value="Acetyltransf_10"/>
    <property type="match status" value="1"/>
</dbReference>
<dbReference type="PANTHER" id="PTHR43451:SF1">
    <property type="entry name" value="ACETYLTRANSFERASE"/>
    <property type="match status" value="1"/>
</dbReference>
<dbReference type="Proteomes" id="UP000236594">
    <property type="component" value="Unassembled WGS sequence"/>
</dbReference>
<dbReference type="PROSITE" id="PS51186">
    <property type="entry name" value="GNAT"/>
    <property type="match status" value="1"/>
</dbReference>
<evidence type="ECO:0000313" key="2">
    <source>
        <dbReference type="EMBL" id="PWN70718.1"/>
    </source>
</evidence>
<accession>A0A316XH17</accession>
<keyword evidence="2" id="KW-0808">Transferase</keyword>
<keyword evidence="3" id="KW-1185">Reference proteome</keyword>
<protein>
    <submittedName>
        <fullName evidence="2">GNAT family N-acetyltransferase</fullName>
    </submittedName>
</protein>
<reference evidence="2 3" key="1">
    <citation type="submission" date="2018-04" db="EMBL/GenBank/DDBJ databases">
        <title>Draft Genome Sequence of Phosphate-Solubilizing Chryseobacterium sp. ISE14 that is a Biocontrol and Plant Growth-Promoting Rhizobacterium Isolated from Cucumber.</title>
        <authorList>
            <person name="Jeong J.-J."/>
            <person name="Sang M.K."/>
            <person name="Choi I.-G."/>
            <person name="Kim K.D."/>
        </authorList>
    </citation>
    <scope>NUCLEOTIDE SEQUENCE [LARGE SCALE GENOMIC DNA]</scope>
    <source>
        <strain evidence="2 3">ISE14</strain>
    </source>
</reference>
<dbReference type="OrthoDB" id="424368at2"/>
<dbReference type="AlphaFoldDB" id="A0A316XH17"/>
<dbReference type="RefSeq" id="WP_103247729.1">
    <property type="nucleotide sequence ID" value="NZ_PPED02000002.1"/>
</dbReference>
<dbReference type="SUPFAM" id="SSF55729">
    <property type="entry name" value="Acyl-CoA N-acyltransferases (Nat)"/>
    <property type="match status" value="1"/>
</dbReference>
<organism evidence="2 3">
    <name type="scientific">Chryseobacterium phosphatilyticum</name>
    <dbReference type="NCBI Taxonomy" id="475075"/>
    <lineage>
        <taxon>Bacteria</taxon>
        <taxon>Pseudomonadati</taxon>
        <taxon>Bacteroidota</taxon>
        <taxon>Flavobacteriia</taxon>
        <taxon>Flavobacteriales</taxon>
        <taxon>Weeksellaceae</taxon>
        <taxon>Chryseobacterium group</taxon>
        <taxon>Chryseobacterium</taxon>
    </lineage>
</organism>
<dbReference type="InterPro" id="IPR052564">
    <property type="entry name" value="N-acetyltrans/Recomb-assoc"/>
</dbReference>
<feature type="domain" description="N-acetyltransferase" evidence="1">
    <location>
        <begin position="1"/>
        <end position="153"/>
    </location>
</feature>
<dbReference type="PANTHER" id="PTHR43451">
    <property type="entry name" value="ACETYLTRANSFERASE (GNAT) FAMILY PROTEIN"/>
    <property type="match status" value="1"/>
</dbReference>
<dbReference type="EMBL" id="PPED02000002">
    <property type="protein sequence ID" value="PWN70718.1"/>
    <property type="molecule type" value="Genomic_DNA"/>
</dbReference>
<sequence length="153" mass="17778">MIIRKGNQNDLAEMKQLFTETITSVCKNDYNDQQLEVWRSGAENNERWLKVIHDQFVLVAVSDHKIVGFSTLDKGSYIDLFFVHKNYQHQGIASKLYLQIEDEARKQEGKNLTADVSKTALTFFEKMGFHVLKEQMVNAKGIMLTNYKMEKKL</sequence>
<evidence type="ECO:0000313" key="3">
    <source>
        <dbReference type="Proteomes" id="UP000236594"/>
    </source>
</evidence>
<dbReference type="InterPro" id="IPR000182">
    <property type="entry name" value="GNAT_dom"/>
</dbReference>
<dbReference type="InterPro" id="IPR016181">
    <property type="entry name" value="Acyl_CoA_acyltransferase"/>
</dbReference>
<dbReference type="Gene3D" id="3.40.630.30">
    <property type="match status" value="1"/>
</dbReference>
<dbReference type="GO" id="GO:0016747">
    <property type="term" value="F:acyltransferase activity, transferring groups other than amino-acyl groups"/>
    <property type="evidence" value="ECO:0007669"/>
    <property type="project" value="InterPro"/>
</dbReference>
<gene>
    <name evidence="2" type="ORF">C1631_010010</name>
</gene>